<feature type="region of interest" description="Disordered" evidence="4">
    <location>
        <begin position="193"/>
        <end position="290"/>
    </location>
</feature>
<evidence type="ECO:0000256" key="3">
    <source>
        <dbReference type="SAM" id="Coils"/>
    </source>
</evidence>
<comment type="subcellular location">
    <subcellularLocation>
        <location evidence="1">Cytoplasm</location>
    </subcellularLocation>
</comment>
<evidence type="ECO:0000256" key="4">
    <source>
        <dbReference type="SAM" id="MobiDB-lite"/>
    </source>
</evidence>
<dbReference type="InterPro" id="IPR024957">
    <property type="entry name" value="Cep57_MT-bd_dom"/>
</dbReference>
<feature type="compositionally biased region" description="Polar residues" evidence="4">
    <location>
        <begin position="32"/>
        <end position="49"/>
    </location>
</feature>
<feature type="compositionally biased region" description="Low complexity" evidence="4">
    <location>
        <begin position="951"/>
        <end position="969"/>
    </location>
</feature>
<keyword evidence="3" id="KW-0175">Coiled coil</keyword>
<feature type="compositionally biased region" description="Polar residues" evidence="4">
    <location>
        <begin position="357"/>
        <end position="369"/>
    </location>
</feature>
<evidence type="ECO:0000313" key="8">
    <source>
        <dbReference type="Proteomes" id="UP000053477"/>
    </source>
</evidence>
<dbReference type="EMBL" id="KQ086491">
    <property type="protein sequence ID" value="KLO04594.1"/>
    <property type="molecule type" value="Genomic_DNA"/>
</dbReference>
<gene>
    <name evidence="7" type="ORF">SCHPADRAFT_884267</name>
</gene>
<evidence type="ECO:0008006" key="9">
    <source>
        <dbReference type="Google" id="ProtNLM"/>
    </source>
</evidence>
<feature type="coiled-coil region" evidence="3">
    <location>
        <begin position="530"/>
        <end position="578"/>
    </location>
</feature>
<feature type="compositionally biased region" description="Basic and acidic residues" evidence="4">
    <location>
        <begin position="51"/>
        <end position="60"/>
    </location>
</feature>
<feature type="coiled-coil region" evidence="3">
    <location>
        <begin position="423"/>
        <end position="471"/>
    </location>
</feature>
<feature type="compositionally biased region" description="Polar residues" evidence="4">
    <location>
        <begin position="306"/>
        <end position="324"/>
    </location>
</feature>
<organism evidence="7 8">
    <name type="scientific">Schizopora paradoxa</name>
    <dbReference type="NCBI Taxonomy" id="27342"/>
    <lineage>
        <taxon>Eukaryota</taxon>
        <taxon>Fungi</taxon>
        <taxon>Dikarya</taxon>
        <taxon>Basidiomycota</taxon>
        <taxon>Agaricomycotina</taxon>
        <taxon>Agaricomycetes</taxon>
        <taxon>Hymenochaetales</taxon>
        <taxon>Schizoporaceae</taxon>
        <taxon>Schizopora</taxon>
    </lineage>
</organism>
<dbReference type="GO" id="GO:0005737">
    <property type="term" value="C:cytoplasm"/>
    <property type="evidence" value="ECO:0007669"/>
    <property type="project" value="UniProtKB-SubCell"/>
</dbReference>
<keyword evidence="8" id="KW-1185">Reference proteome</keyword>
<dbReference type="OrthoDB" id="76453at2759"/>
<dbReference type="InParanoid" id="A0A0H2QYV8"/>
<keyword evidence="2" id="KW-0963">Cytoplasm</keyword>
<dbReference type="InterPro" id="IPR025925">
    <property type="entry name" value="PPC89_CLD"/>
</dbReference>
<dbReference type="Pfam" id="PF14197">
    <property type="entry name" value="Cep57_CLD_2"/>
    <property type="match status" value="1"/>
</dbReference>
<accession>A0A0H2QYV8</accession>
<feature type="region of interest" description="Disordered" evidence="4">
    <location>
        <begin position="593"/>
        <end position="781"/>
    </location>
</feature>
<feature type="region of interest" description="Disordered" evidence="4">
    <location>
        <begin position="150"/>
        <end position="169"/>
    </location>
</feature>
<protein>
    <recommendedName>
        <fullName evidence="9">Cep57 centrosome microtubule-binding domain-containing protein</fullName>
    </recommendedName>
</protein>
<feature type="region of interest" description="Disordered" evidence="4">
    <location>
        <begin position="351"/>
        <end position="408"/>
    </location>
</feature>
<feature type="region of interest" description="Disordered" evidence="4">
    <location>
        <begin position="488"/>
        <end position="508"/>
    </location>
</feature>
<feature type="compositionally biased region" description="Basic and acidic residues" evidence="4">
    <location>
        <begin position="93"/>
        <end position="104"/>
    </location>
</feature>
<evidence type="ECO:0000259" key="6">
    <source>
        <dbReference type="Pfam" id="PF14197"/>
    </source>
</evidence>
<feature type="compositionally biased region" description="Basic and acidic residues" evidence="4">
    <location>
        <begin position="616"/>
        <end position="642"/>
    </location>
</feature>
<sequence>MRYHHHDVDDEGVLERGISEDEEEQHRIELEQNLQDFSIPLSLSNPSQDSDQEHYDDHGFGGRHHRSFNTTDSSLEVEYPRHDPRPPEASIFHGHDSSLFDQSHMDNDYEDHYYSYRTRDEEEGINPFGFDTMSTAAHHASAVTLSAGLRGRGGRHHHRADASLSGAEYDPDRPIDKMVNGIAGELSMLNFGATPRSKRAGNTGHSVTFDPHAIDHSRLHRSRSSTSDSEPRTPDNEPISQRSMINGFSPSYHSGHFSHEFDHPTPKAKARQAPQFNVEPPTPSTNHSSGSKFAKLARNLAKDIEASQNWGGSTRDSPVHSTTRQIKKSKGTPRRVFQDIANNFSVDEVENIPPSYTKRSSQRSGTNYDTESKRQTSQRDEKSHSQVVQLPDVTGLTSAVGSPPRKDMDWRTYSGRSDNDAVENQLLQTITALQTRLNQLESQNLVSRRRVRELELELEACKVEVKRERTRVLEREEIIVAQQKESQRRRETAKKVARPSTGSADEQKYREVVEEKKALEALVGTLRSHLSRLTEELSNQRALLDELRSLREADSETLQSKMEEVDVLRNEVERLGGEVEVLRGVVEEGIRERQRAKEASMSMAVNPPTGDASNADAREESRHSDREVEQDHSVVVEEEVRQRPTSSKSQGKRAQHAYDKTMRTDYATAGSSQVDGGRSTRYVDDEEVEQMMIDVEERKSNRSGSSTRSLNMSRSEVIGNRTAGADFSTRNASMRDRSMDEESVTTSRPSRPTRPAPTRAKKYNPNPDPEAPEDVKSTPFPQIRGERLEKLFFSAPEHNEKTCRVCHRRQRPNMEENGVDAPSWVPPRKRARVRVDEQATNPRADDVPSNGKPTNPFATDRLPPQTVLVRVLRELEDDFTHYKGIYTELADQYKIMDAVSNVPKRNALAEHLKDVIGTLEQKGDQIASLYDLLTFKDKPTSESVVPDRPATRMSPRRSSSSRIKPFSSRAGGLKKHATYS</sequence>
<name>A0A0H2QYV8_9AGAM</name>
<feature type="domain" description="Cep57 centrosome microtubule-binding" evidence="5">
    <location>
        <begin position="861"/>
        <end position="932"/>
    </location>
</feature>
<proteinExistence type="predicted"/>
<feature type="region of interest" description="Disordered" evidence="4">
    <location>
        <begin position="939"/>
        <end position="980"/>
    </location>
</feature>
<dbReference type="Pfam" id="PF06657">
    <property type="entry name" value="Cep57_MT_bd"/>
    <property type="match status" value="1"/>
</dbReference>
<evidence type="ECO:0000259" key="5">
    <source>
        <dbReference type="Pfam" id="PF06657"/>
    </source>
</evidence>
<dbReference type="Proteomes" id="UP000053477">
    <property type="component" value="Unassembled WGS sequence"/>
</dbReference>
<feature type="region of interest" description="Disordered" evidence="4">
    <location>
        <begin position="833"/>
        <end position="861"/>
    </location>
</feature>
<reference evidence="7 8" key="1">
    <citation type="submission" date="2015-04" db="EMBL/GenBank/DDBJ databases">
        <title>Complete genome sequence of Schizopora paradoxa KUC8140, a cosmopolitan wood degrader in East Asia.</title>
        <authorList>
            <consortium name="DOE Joint Genome Institute"/>
            <person name="Min B."/>
            <person name="Park H."/>
            <person name="Jang Y."/>
            <person name="Kim J.-J."/>
            <person name="Kim K.H."/>
            <person name="Pangilinan J."/>
            <person name="Lipzen A."/>
            <person name="Riley R."/>
            <person name="Grigoriev I.V."/>
            <person name="Spatafora J.W."/>
            <person name="Choi I.-G."/>
        </authorList>
    </citation>
    <scope>NUCLEOTIDE SEQUENCE [LARGE SCALE GENOMIC DNA]</scope>
    <source>
        <strain evidence="7 8">KUC8140</strain>
    </source>
</reference>
<evidence type="ECO:0000256" key="1">
    <source>
        <dbReference type="ARBA" id="ARBA00004496"/>
    </source>
</evidence>
<evidence type="ECO:0000313" key="7">
    <source>
        <dbReference type="EMBL" id="KLO04594.1"/>
    </source>
</evidence>
<evidence type="ECO:0000256" key="2">
    <source>
        <dbReference type="ARBA" id="ARBA00022490"/>
    </source>
</evidence>
<feature type="region of interest" description="Disordered" evidence="4">
    <location>
        <begin position="1"/>
        <end position="104"/>
    </location>
</feature>
<feature type="compositionally biased region" description="Basic and acidic residues" evidence="4">
    <location>
        <begin position="13"/>
        <end position="30"/>
    </location>
</feature>
<feature type="compositionally biased region" description="Polar residues" evidence="4">
    <location>
        <begin position="238"/>
        <end position="252"/>
    </location>
</feature>
<dbReference type="AlphaFoldDB" id="A0A0H2QYV8"/>
<feature type="region of interest" description="Disordered" evidence="4">
    <location>
        <begin position="305"/>
        <end position="337"/>
    </location>
</feature>
<feature type="compositionally biased region" description="Basic and acidic residues" evidence="4">
    <location>
        <begin position="370"/>
        <end position="384"/>
    </location>
</feature>
<feature type="domain" description="PPC89 centrosome localisation" evidence="6">
    <location>
        <begin position="519"/>
        <end position="580"/>
    </location>
</feature>
<dbReference type="GO" id="GO:0008017">
    <property type="term" value="F:microtubule binding"/>
    <property type="evidence" value="ECO:0007669"/>
    <property type="project" value="InterPro"/>
</dbReference>
<feature type="compositionally biased region" description="Polar residues" evidence="4">
    <location>
        <begin position="702"/>
        <end position="714"/>
    </location>
</feature>